<dbReference type="EMBL" id="LPHD01000221">
    <property type="protein sequence ID" value="KWA69707.1"/>
    <property type="molecule type" value="Genomic_DNA"/>
</dbReference>
<dbReference type="Proteomes" id="UP000060630">
    <property type="component" value="Unassembled WGS sequence"/>
</dbReference>
<gene>
    <name evidence="2" type="ORF">WL29_08480</name>
</gene>
<evidence type="ECO:0000313" key="2">
    <source>
        <dbReference type="EMBL" id="KWA69707.1"/>
    </source>
</evidence>
<reference evidence="2 3" key="1">
    <citation type="submission" date="2015-11" db="EMBL/GenBank/DDBJ databases">
        <title>Expanding the genomic diversity of Burkholderia species for the development of highly accurate diagnostics.</title>
        <authorList>
            <person name="Sahl J."/>
            <person name="Keim P."/>
            <person name="Wagner D."/>
        </authorList>
    </citation>
    <scope>NUCLEOTIDE SEQUENCE [LARGE SCALE GENOMIC DNA]</scope>
    <source>
        <strain evidence="2 3">MSMB2087WGS</strain>
    </source>
</reference>
<proteinExistence type="predicted"/>
<comment type="caution">
    <text evidence="2">The sequence shown here is derived from an EMBL/GenBank/DDBJ whole genome shotgun (WGS) entry which is preliminary data.</text>
</comment>
<evidence type="ECO:0000256" key="1">
    <source>
        <dbReference type="SAM" id="MobiDB-lite"/>
    </source>
</evidence>
<sequence length="62" mass="6359">MMANSNDTAGALPADAPGVVHASHAAARARHAPAGAVVRGRTAPRARRSINIGPFVLPVPRR</sequence>
<accession>A0A102XJQ6</accession>
<name>A0A102XJQ6_9BURK</name>
<dbReference type="AlphaFoldDB" id="A0A102XJQ6"/>
<feature type="compositionally biased region" description="Low complexity" evidence="1">
    <location>
        <begin position="20"/>
        <end position="41"/>
    </location>
</feature>
<feature type="region of interest" description="Disordered" evidence="1">
    <location>
        <begin position="20"/>
        <end position="45"/>
    </location>
</feature>
<evidence type="ECO:0000313" key="3">
    <source>
        <dbReference type="Proteomes" id="UP000060630"/>
    </source>
</evidence>
<protein>
    <submittedName>
        <fullName evidence="2">Uncharacterized protein</fullName>
    </submittedName>
</protein>
<organism evidence="2 3">
    <name type="scientific">Burkholderia ubonensis</name>
    <dbReference type="NCBI Taxonomy" id="101571"/>
    <lineage>
        <taxon>Bacteria</taxon>
        <taxon>Pseudomonadati</taxon>
        <taxon>Pseudomonadota</taxon>
        <taxon>Betaproteobacteria</taxon>
        <taxon>Burkholderiales</taxon>
        <taxon>Burkholderiaceae</taxon>
        <taxon>Burkholderia</taxon>
        <taxon>Burkholderia cepacia complex</taxon>
    </lineage>
</organism>